<gene>
    <name evidence="1" type="ORF">CRENBAI_010351</name>
</gene>
<accession>A0AAV9QTG1</accession>
<evidence type="ECO:0000313" key="2">
    <source>
        <dbReference type="Proteomes" id="UP001311232"/>
    </source>
</evidence>
<dbReference type="AlphaFoldDB" id="A0AAV9QTG1"/>
<evidence type="ECO:0000313" key="1">
    <source>
        <dbReference type="EMBL" id="KAK5600773.1"/>
    </source>
</evidence>
<dbReference type="EMBL" id="JAHHUM010002792">
    <property type="protein sequence ID" value="KAK5600773.1"/>
    <property type="molecule type" value="Genomic_DNA"/>
</dbReference>
<protein>
    <submittedName>
        <fullName evidence="1">Uncharacterized protein</fullName>
    </submittedName>
</protein>
<comment type="caution">
    <text evidence="1">The sequence shown here is derived from an EMBL/GenBank/DDBJ whole genome shotgun (WGS) entry which is preliminary data.</text>
</comment>
<keyword evidence="2" id="KW-1185">Reference proteome</keyword>
<proteinExistence type="predicted"/>
<name>A0AAV9QTG1_9TELE</name>
<sequence>MVCIQVRSSLEVLLCEAPPKATFISAIQGKGSLQLQTLCSQKLENPSQLTNLQKRTISREFPARRRVQLFPKEDNGGRITVLTCIVVSGQNGPSSHCSRG</sequence>
<reference evidence="1 2" key="1">
    <citation type="submission" date="2021-06" db="EMBL/GenBank/DDBJ databases">
        <authorList>
            <person name="Palmer J.M."/>
        </authorList>
    </citation>
    <scope>NUCLEOTIDE SEQUENCE [LARGE SCALE GENOMIC DNA]</scope>
    <source>
        <strain evidence="1 2">MEX-2019</strain>
        <tissue evidence="1">Muscle</tissue>
    </source>
</reference>
<dbReference type="Proteomes" id="UP001311232">
    <property type="component" value="Unassembled WGS sequence"/>
</dbReference>
<organism evidence="1 2">
    <name type="scientific">Crenichthys baileyi</name>
    <name type="common">White River springfish</name>
    <dbReference type="NCBI Taxonomy" id="28760"/>
    <lineage>
        <taxon>Eukaryota</taxon>
        <taxon>Metazoa</taxon>
        <taxon>Chordata</taxon>
        <taxon>Craniata</taxon>
        <taxon>Vertebrata</taxon>
        <taxon>Euteleostomi</taxon>
        <taxon>Actinopterygii</taxon>
        <taxon>Neopterygii</taxon>
        <taxon>Teleostei</taxon>
        <taxon>Neoteleostei</taxon>
        <taxon>Acanthomorphata</taxon>
        <taxon>Ovalentaria</taxon>
        <taxon>Atherinomorphae</taxon>
        <taxon>Cyprinodontiformes</taxon>
        <taxon>Goodeidae</taxon>
        <taxon>Crenichthys</taxon>
    </lineage>
</organism>